<gene>
    <name evidence="2" type="ORF">O181_011064</name>
</gene>
<evidence type="ECO:0000256" key="1">
    <source>
        <dbReference type="SAM" id="MobiDB-lite"/>
    </source>
</evidence>
<keyword evidence="3" id="KW-1185">Reference proteome</keyword>
<comment type="caution">
    <text evidence="2">The sequence shown here is derived from an EMBL/GenBank/DDBJ whole genome shotgun (WGS) entry which is preliminary data.</text>
</comment>
<evidence type="ECO:0000313" key="2">
    <source>
        <dbReference type="EMBL" id="MBW0471349.1"/>
    </source>
</evidence>
<dbReference type="Proteomes" id="UP000765509">
    <property type="component" value="Unassembled WGS sequence"/>
</dbReference>
<dbReference type="EMBL" id="AVOT02002730">
    <property type="protein sequence ID" value="MBW0471349.1"/>
    <property type="molecule type" value="Genomic_DNA"/>
</dbReference>
<organism evidence="2 3">
    <name type="scientific">Austropuccinia psidii MF-1</name>
    <dbReference type="NCBI Taxonomy" id="1389203"/>
    <lineage>
        <taxon>Eukaryota</taxon>
        <taxon>Fungi</taxon>
        <taxon>Dikarya</taxon>
        <taxon>Basidiomycota</taxon>
        <taxon>Pucciniomycotina</taxon>
        <taxon>Pucciniomycetes</taxon>
        <taxon>Pucciniales</taxon>
        <taxon>Sphaerophragmiaceae</taxon>
        <taxon>Austropuccinia</taxon>
    </lineage>
</organism>
<dbReference type="AlphaFoldDB" id="A0A9Q3BTT6"/>
<proteinExistence type="predicted"/>
<feature type="region of interest" description="Disordered" evidence="1">
    <location>
        <begin position="53"/>
        <end position="80"/>
    </location>
</feature>
<reference evidence="2" key="1">
    <citation type="submission" date="2021-03" db="EMBL/GenBank/DDBJ databases">
        <title>Draft genome sequence of rust myrtle Austropuccinia psidii MF-1, a brazilian biotype.</title>
        <authorList>
            <person name="Quecine M.C."/>
            <person name="Pachon D.M.R."/>
            <person name="Bonatelli M.L."/>
            <person name="Correr F.H."/>
            <person name="Franceschini L.M."/>
            <person name="Leite T.F."/>
            <person name="Margarido G.R.A."/>
            <person name="Almeida C.A."/>
            <person name="Ferrarezi J.A."/>
            <person name="Labate C.A."/>
        </authorList>
    </citation>
    <scope>NUCLEOTIDE SEQUENCE</scope>
    <source>
        <strain evidence="2">MF-1</strain>
    </source>
</reference>
<name>A0A9Q3BTT6_9BASI</name>
<sequence>MSPVDLRVLGVPKSHSEDGEGLFRYRSQGIGQHCECKEALENHANTPIHLAAQQKPQKRGLDRYGLSSSAPPTPKRYVPMENETQEVQHRFKLGIMWGKLPKAMPQIDIPQGPY</sequence>
<protein>
    <submittedName>
        <fullName evidence="2">Uncharacterized protein</fullName>
    </submittedName>
</protein>
<accession>A0A9Q3BTT6</accession>
<evidence type="ECO:0000313" key="3">
    <source>
        <dbReference type="Proteomes" id="UP000765509"/>
    </source>
</evidence>